<dbReference type="AlphaFoldDB" id="A0A9D1HUS0"/>
<comment type="caution">
    <text evidence="2">The sequence shown here is derived from an EMBL/GenBank/DDBJ whole genome shotgun (WGS) entry which is preliminary data.</text>
</comment>
<proteinExistence type="predicted"/>
<sequence length="203" mass="23614">MKRKNLEELKELLIVVDMVNGFAKEGVMADPNIMKIVPEIERLISIFQEEGKEISFIKDTHDLGCKEFDRYPEHCVKGTKEAELVDELKPYELDHLVYEKNSTSAIYARNFQRDIDLMKNLKEVVITGCCTDICVLNLAIPLQNYFDEQNRRVDIIVPQNTVETYDSPQHQKDEYNKMAFSLMEQAGIQLVKKYKGGKKYEKK</sequence>
<evidence type="ECO:0000313" key="3">
    <source>
        <dbReference type="Proteomes" id="UP000824087"/>
    </source>
</evidence>
<keyword evidence="2" id="KW-0378">Hydrolase</keyword>
<protein>
    <submittedName>
        <fullName evidence="2">Cysteine hydrolase</fullName>
    </submittedName>
</protein>
<dbReference type="Proteomes" id="UP000824087">
    <property type="component" value="Unassembled WGS sequence"/>
</dbReference>
<dbReference type="InterPro" id="IPR044717">
    <property type="entry name" value="NIC1"/>
</dbReference>
<gene>
    <name evidence="2" type="ORF">IAD49_02365</name>
</gene>
<feature type="domain" description="Isochorismatase-like" evidence="1">
    <location>
        <begin position="12"/>
        <end position="172"/>
    </location>
</feature>
<dbReference type="PANTHER" id="PTHR47297:SF2">
    <property type="entry name" value="OS02G0606800 PROTEIN"/>
    <property type="match status" value="1"/>
</dbReference>
<dbReference type="InterPro" id="IPR000868">
    <property type="entry name" value="Isochorismatase-like_dom"/>
</dbReference>
<dbReference type="InterPro" id="IPR036380">
    <property type="entry name" value="Isochorismatase-like_sf"/>
</dbReference>
<dbReference type="GO" id="GO:0019365">
    <property type="term" value="P:pyridine nucleotide salvage"/>
    <property type="evidence" value="ECO:0007669"/>
    <property type="project" value="InterPro"/>
</dbReference>
<evidence type="ECO:0000313" key="2">
    <source>
        <dbReference type="EMBL" id="HIU22407.1"/>
    </source>
</evidence>
<dbReference type="PANTHER" id="PTHR47297">
    <property type="match status" value="1"/>
</dbReference>
<dbReference type="GO" id="GO:0008936">
    <property type="term" value="F:nicotinamidase activity"/>
    <property type="evidence" value="ECO:0007669"/>
    <property type="project" value="InterPro"/>
</dbReference>
<name>A0A9D1HUS0_9BACT</name>
<dbReference type="SUPFAM" id="SSF52499">
    <property type="entry name" value="Isochorismatase-like hydrolases"/>
    <property type="match status" value="1"/>
</dbReference>
<dbReference type="EMBL" id="DVML01000012">
    <property type="protein sequence ID" value="HIU22407.1"/>
    <property type="molecule type" value="Genomic_DNA"/>
</dbReference>
<accession>A0A9D1HUS0</accession>
<dbReference type="Gene3D" id="3.40.50.850">
    <property type="entry name" value="Isochorismatase-like"/>
    <property type="match status" value="1"/>
</dbReference>
<reference evidence="2" key="1">
    <citation type="submission" date="2020-10" db="EMBL/GenBank/DDBJ databases">
        <authorList>
            <person name="Gilroy R."/>
        </authorList>
    </citation>
    <scope>NUCLEOTIDE SEQUENCE</scope>
    <source>
        <strain evidence="2">CHK197-8231</strain>
    </source>
</reference>
<organism evidence="2 3">
    <name type="scientific">Candidatus Fimihabitans intestinipullorum</name>
    <dbReference type="NCBI Taxonomy" id="2840820"/>
    <lineage>
        <taxon>Bacteria</taxon>
        <taxon>Bacillati</taxon>
        <taxon>Mycoplasmatota</taxon>
        <taxon>Mycoplasmatota incertae sedis</taxon>
        <taxon>Candidatus Fimihabitans</taxon>
    </lineage>
</organism>
<dbReference type="Pfam" id="PF00857">
    <property type="entry name" value="Isochorismatase"/>
    <property type="match status" value="1"/>
</dbReference>
<dbReference type="CDD" id="cd00431">
    <property type="entry name" value="cysteine_hydrolases"/>
    <property type="match status" value="1"/>
</dbReference>
<reference evidence="2" key="2">
    <citation type="journal article" date="2021" name="PeerJ">
        <title>Extensive microbial diversity within the chicken gut microbiome revealed by metagenomics and culture.</title>
        <authorList>
            <person name="Gilroy R."/>
            <person name="Ravi A."/>
            <person name="Getino M."/>
            <person name="Pursley I."/>
            <person name="Horton D.L."/>
            <person name="Alikhan N.F."/>
            <person name="Baker D."/>
            <person name="Gharbi K."/>
            <person name="Hall N."/>
            <person name="Watson M."/>
            <person name="Adriaenssens E.M."/>
            <person name="Foster-Nyarko E."/>
            <person name="Jarju S."/>
            <person name="Secka A."/>
            <person name="Antonio M."/>
            <person name="Oren A."/>
            <person name="Chaudhuri R.R."/>
            <person name="La Ragione R."/>
            <person name="Hildebrand F."/>
            <person name="Pallen M.J."/>
        </authorList>
    </citation>
    <scope>NUCLEOTIDE SEQUENCE</scope>
    <source>
        <strain evidence="2">CHK197-8231</strain>
    </source>
</reference>
<evidence type="ECO:0000259" key="1">
    <source>
        <dbReference type="Pfam" id="PF00857"/>
    </source>
</evidence>